<dbReference type="PANTHER" id="PTHR43133">
    <property type="entry name" value="RNA POLYMERASE ECF-TYPE SIGMA FACTO"/>
    <property type="match status" value="1"/>
</dbReference>
<dbReference type="Gene3D" id="1.10.10.10">
    <property type="entry name" value="Winged helix-like DNA-binding domain superfamily/Winged helix DNA-binding domain"/>
    <property type="match status" value="1"/>
</dbReference>
<evidence type="ECO:0000313" key="8">
    <source>
        <dbReference type="Proteomes" id="UP000253919"/>
    </source>
</evidence>
<evidence type="ECO:0000256" key="1">
    <source>
        <dbReference type="ARBA" id="ARBA00010641"/>
    </source>
</evidence>
<dbReference type="InterPro" id="IPR013249">
    <property type="entry name" value="RNA_pol_sigma70_r4_t2"/>
</dbReference>
<feature type="domain" description="RNA polymerase sigma-70 region 2" evidence="5">
    <location>
        <begin position="42"/>
        <end position="107"/>
    </location>
</feature>
<sequence length="209" mass="24456">MALILPLYTLQEAILQPHAALSEPELWENLRQGNEAALAYMHRSYYKSLFRYGLRLSQDAALSEDCIQDLFVTLWASRERINAVQSIKLYLFTSYRRLILQRKKTEQKAFTRFFYQPDVVFSSEEIVVRSEIDQETTKNLLILLNSLPKRQKEALYLRYYEDLSFTEVAQLMDVSYQSVLNHIQRALNNIRQHPNLAALLGRASFKLSS</sequence>
<dbReference type="InterPro" id="IPR013324">
    <property type="entry name" value="RNA_pol_sigma_r3/r4-like"/>
</dbReference>
<dbReference type="InterPro" id="IPR036388">
    <property type="entry name" value="WH-like_DNA-bd_sf"/>
</dbReference>
<dbReference type="SUPFAM" id="SSF88659">
    <property type="entry name" value="Sigma3 and sigma4 domains of RNA polymerase sigma factors"/>
    <property type="match status" value="1"/>
</dbReference>
<dbReference type="Gene3D" id="1.10.1740.10">
    <property type="match status" value="1"/>
</dbReference>
<dbReference type="GO" id="GO:0016987">
    <property type="term" value="F:sigma factor activity"/>
    <property type="evidence" value="ECO:0007669"/>
    <property type="project" value="UniProtKB-KW"/>
</dbReference>
<dbReference type="OrthoDB" id="9150024at2"/>
<dbReference type="EMBL" id="QASA01000001">
    <property type="protein sequence ID" value="RDC61788.1"/>
    <property type="molecule type" value="Genomic_DNA"/>
</dbReference>
<dbReference type="InterPro" id="IPR007627">
    <property type="entry name" value="RNA_pol_sigma70_r2"/>
</dbReference>
<organism evidence="7 8">
    <name type="scientific">Adhaeribacter pallidiroseus</name>
    <dbReference type="NCBI Taxonomy" id="2072847"/>
    <lineage>
        <taxon>Bacteria</taxon>
        <taxon>Pseudomonadati</taxon>
        <taxon>Bacteroidota</taxon>
        <taxon>Cytophagia</taxon>
        <taxon>Cytophagales</taxon>
        <taxon>Hymenobacteraceae</taxon>
        <taxon>Adhaeribacter</taxon>
    </lineage>
</organism>
<gene>
    <name evidence="7" type="ORF">AHMF7616_00377</name>
</gene>
<proteinExistence type="inferred from homology"/>
<keyword evidence="8" id="KW-1185">Reference proteome</keyword>
<protein>
    <submittedName>
        <fullName evidence="7">Uncharacterized protein</fullName>
    </submittedName>
</protein>
<evidence type="ECO:0000313" key="7">
    <source>
        <dbReference type="EMBL" id="RDC61788.1"/>
    </source>
</evidence>
<dbReference type="Pfam" id="PF08281">
    <property type="entry name" value="Sigma70_r4_2"/>
    <property type="match status" value="1"/>
</dbReference>
<comment type="similarity">
    <text evidence="1">Belongs to the sigma-70 factor family. ECF subfamily.</text>
</comment>
<dbReference type="Pfam" id="PF04542">
    <property type="entry name" value="Sigma70_r2"/>
    <property type="match status" value="1"/>
</dbReference>
<dbReference type="SUPFAM" id="SSF88946">
    <property type="entry name" value="Sigma2 domain of RNA polymerase sigma factors"/>
    <property type="match status" value="1"/>
</dbReference>
<dbReference type="RefSeq" id="WP_115371331.1">
    <property type="nucleotide sequence ID" value="NZ_QASA01000001.1"/>
</dbReference>
<feature type="domain" description="RNA polymerase sigma factor 70 region 4 type 2" evidence="6">
    <location>
        <begin position="143"/>
        <end position="187"/>
    </location>
</feature>
<dbReference type="InterPro" id="IPR039425">
    <property type="entry name" value="RNA_pol_sigma-70-like"/>
</dbReference>
<keyword evidence="3" id="KW-0731">Sigma factor</keyword>
<accession>A0A369QHL8</accession>
<name>A0A369QHL8_9BACT</name>
<keyword evidence="2" id="KW-0805">Transcription regulation</keyword>
<dbReference type="InterPro" id="IPR014284">
    <property type="entry name" value="RNA_pol_sigma-70_dom"/>
</dbReference>
<dbReference type="GO" id="GO:0003677">
    <property type="term" value="F:DNA binding"/>
    <property type="evidence" value="ECO:0007669"/>
    <property type="project" value="InterPro"/>
</dbReference>
<comment type="caution">
    <text evidence="7">The sequence shown here is derived from an EMBL/GenBank/DDBJ whole genome shotgun (WGS) entry which is preliminary data.</text>
</comment>
<dbReference type="PANTHER" id="PTHR43133:SF46">
    <property type="entry name" value="RNA POLYMERASE SIGMA-70 FACTOR ECF SUBFAMILY"/>
    <property type="match status" value="1"/>
</dbReference>
<dbReference type="Proteomes" id="UP000253919">
    <property type="component" value="Unassembled WGS sequence"/>
</dbReference>
<dbReference type="GO" id="GO:0006352">
    <property type="term" value="P:DNA-templated transcription initiation"/>
    <property type="evidence" value="ECO:0007669"/>
    <property type="project" value="InterPro"/>
</dbReference>
<evidence type="ECO:0000256" key="2">
    <source>
        <dbReference type="ARBA" id="ARBA00023015"/>
    </source>
</evidence>
<dbReference type="AlphaFoldDB" id="A0A369QHL8"/>
<dbReference type="InterPro" id="IPR013325">
    <property type="entry name" value="RNA_pol_sigma_r2"/>
</dbReference>
<evidence type="ECO:0000256" key="3">
    <source>
        <dbReference type="ARBA" id="ARBA00023082"/>
    </source>
</evidence>
<evidence type="ECO:0000256" key="4">
    <source>
        <dbReference type="ARBA" id="ARBA00023163"/>
    </source>
</evidence>
<evidence type="ECO:0000259" key="5">
    <source>
        <dbReference type="Pfam" id="PF04542"/>
    </source>
</evidence>
<keyword evidence="4" id="KW-0804">Transcription</keyword>
<evidence type="ECO:0000259" key="6">
    <source>
        <dbReference type="Pfam" id="PF08281"/>
    </source>
</evidence>
<reference evidence="7 8" key="1">
    <citation type="submission" date="2018-04" db="EMBL/GenBank/DDBJ databases">
        <title>Adhaeribacter sp. HMF7616 genome sequencing and assembly.</title>
        <authorList>
            <person name="Kang H."/>
            <person name="Kang J."/>
            <person name="Cha I."/>
            <person name="Kim H."/>
            <person name="Joh K."/>
        </authorList>
    </citation>
    <scope>NUCLEOTIDE SEQUENCE [LARGE SCALE GENOMIC DNA]</scope>
    <source>
        <strain evidence="7 8">HMF7616</strain>
    </source>
</reference>
<dbReference type="CDD" id="cd06171">
    <property type="entry name" value="Sigma70_r4"/>
    <property type="match status" value="1"/>
</dbReference>
<dbReference type="NCBIfam" id="TIGR02937">
    <property type="entry name" value="sigma70-ECF"/>
    <property type="match status" value="1"/>
</dbReference>